<dbReference type="KEGG" id="cam:101510598"/>
<dbReference type="Proteomes" id="UP000087171">
    <property type="component" value="Chromosome Ca5"/>
</dbReference>
<feature type="transmembrane region" description="Helical" evidence="2">
    <location>
        <begin position="287"/>
        <end position="314"/>
    </location>
</feature>
<keyword evidence="4" id="KW-1185">Reference proteome</keyword>
<proteinExistence type="predicted"/>
<evidence type="ECO:0000259" key="3">
    <source>
        <dbReference type="Pfam" id="PF08372"/>
    </source>
</evidence>
<gene>
    <name evidence="5" type="primary">LOC101510598</name>
</gene>
<dbReference type="AlphaFoldDB" id="A0A1S2Y578"/>
<protein>
    <submittedName>
        <fullName evidence="5">Protein QUIRKY-like</fullName>
    </submittedName>
</protein>
<keyword evidence="1" id="KW-0677">Repeat</keyword>
<keyword evidence="2" id="KW-1133">Transmembrane helix</keyword>
<dbReference type="InterPro" id="IPR013583">
    <property type="entry name" value="MCTP_C"/>
</dbReference>
<reference evidence="5" key="2">
    <citation type="submission" date="2025-08" db="UniProtKB">
        <authorList>
            <consortium name="RefSeq"/>
        </authorList>
    </citation>
    <scope>IDENTIFICATION</scope>
    <source>
        <tissue evidence="5">Etiolated seedlings</tissue>
    </source>
</reference>
<dbReference type="eggNOG" id="ENOG502QR9H">
    <property type="taxonomic scope" value="Eukaryota"/>
</dbReference>
<feature type="transmembrane region" description="Helical" evidence="2">
    <location>
        <begin position="142"/>
        <end position="166"/>
    </location>
</feature>
<name>A0A1S2Y578_CICAR</name>
<evidence type="ECO:0000256" key="1">
    <source>
        <dbReference type="ARBA" id="ARBA00022737"/>
    </source>
</evidence>
<dbReference type="PaxDb" id="3827-XP_004499525.1"/>
<reference evidence="4" key="1">
    <citation type="journal article" date="2013" name="Nat. Biotechnol.">
        <title>Draft genome sequence of chickpea (Cicer arietinum) provides a resource for trait improvement.</title>
        <authorList>
            <person name="Varshney R.K."/>
            <person name="Song C."/>
            <person name="Saxena R.K."/>
            <person name="Azam S."/>
            <person name="Yu S."/>
            <person name="Sharpe A.G."/>
            <person name="Cannon S."/>
            <person name="Baek J."/>
            <person name="Rosen B.D."/>
            <person name="Tar'an B."/>
            <person name="Millan T."/>
            <person name="Zhang X."/>
            <person name="Ramsay L.D."/>
            <person name="Iwata A."/>
            <person name="Wang Y."/>
            <person name="Nelson W."/>
            <person name="Farmer A.D."/>
            <person name="Gaur P.M."/>
            <person name="Soderlund C."/>
            <person name="Penmetsa R.V."/>
            <person name="Xu C."/>
            <person name="Bharti A.K."/>
            <person name="He W."/>
            <person name="Winter P."/>
            <person name="Zhao S."/>
            <person name="Hane J.K."/>
            <person name="Carrasquilla-Garcia N."/>
            <person name="Condie J.A."/>
            <person name="Upadhyaya H.D."/>
            <person name="Luo M.C."/>
            <person name="Thudi M."/>
            <person name="Gowda C.L."/>
            <person name="Singh N.P."/>
            <person name="Lichtenzveig J."/>
            <person name="Gali K.K."/>
            <person name="Rubio J."/>
            <person name="Nadarajan N."/>
            <person name="Dolezel J."/>
            <person name="Bansal K.C."/>
            <person name="Xu X."/>
            <person name="Edwards D."/>
            <person name="Zhang G."/>
            <person name="Kahl G."/>
            <person name="Gil J."/>
            <person name="Singh K.B."/>
            <person name="Datta S.K."/>
            <person name="Jackson S.A."/>
            <person name="Wang J."/>
            <person name="Cook D.R."/>
        </authorList>
    </citation>
    <scope>NUCLEOTIDE SEQUENCE [LARGE SCALE GENOMIC DNA]</scope>
    <source>
        <strain evidence="4">cv. CDC Frontier</strain>
    </source>
</reference>
<sequence>MLTIGVFDNGRYGNNSHGDVRKRKIRVRLSTLDTNHVYVNSYSLIVLLPGGAKRMGEIEIAMIFSYSSWLSLMQSYTSPILPRMHYVRTFGPTQQDILRHIAMKIVTIWLARSEPPLGHEVVQFMLDSDTHMWSIRRSKANWFRLIVFLSHATTIFCWLDGISTWVHPPTTVLVHALLIAIVFFPYLILPTVFMYSFLILLLRFRNRPMVPHDMDPKMSYVDMVNLDKIDEEFDGFPTTRANEVVRIRYDRLCALVGRAQTLLGDVVAHGERLKALFSWRDPRATGIFALICLVVPLVFYAMSFKGFVLLGGFYHMRHPRFRDDMPSILSNFYQRLPSFSNQIM</sequence>
<evidence type="ECO:0000313" key="4">
    <source>
        <dbReference type="Proteomes" id="UP000087171"/>
    </source>
</evidence>
<accession>A0A1S2Y578</accession>
<keyword evidence="2" id="KW-0812">Transmembrane</keyword>
<keyword evidence="2" id="KW-0472">Membrane</keyword>
<evidence type="ECO:0000256" key="2">
    <source>
        <dbReference type="SAM" id="Phobius"/>
    </source>
</evidence>
<dbReference type="STRING" id="3827.A0A1S2Y578"/>
<dbReference type="GeneID" id="101510598"/>
<dbReference type="RefSeq" id="XP_004499525.1">
    <property type="nucleotide sequence ID" value="XM_004499468.1"/>
</dbReference>
<evidence type="ECO:0000313" key="5">
    <source>
        <dbReference type="RefSeq" id="XP_004499525.1"/>
    </source>
</evidence>
<organism evidence="4 5">
    <name type="scientific">Cicer arietinum</name>
    <name type="common">Chickpea</name>
    <name type="synonym">Garbanzo</name>
    <dbReference type="NCBI Taxonomy" id="3827"/>
    <lineage>
        <taxon>Eukaryota</taxon>
        <taxon>Viridiplantae</taxon>
        <taxon>Streptophyta</taxon>
        <taxon>Embryophyta</taxon>
        <taxon>Tracheophyta</taxon>
        <taxon>Spermatophyta</taxon>
        <taxon>Magnoliopsida</taxon>
        <taxon>eudicotyledons</taxon>
        <taxon>Gunneridae</taxon>
        <taxon>Pentapetalae</taxon>
        <taxon>rosids</taxon>
        <taxon>fabids</taxon>
        <taxon>Fabales</taxon>
        <taxon>Fabaceae</taxon>
        <taxon>Papilionoideae</taxon>
        <taxon>50 kb inversion clade</taxon>
        <taxon>NPAAA clade</taxon>
        <taxon>Hologalegina</taxon>
        <taxon>IRL clade</taxon>
        <taxon>Cicereae</taxon>
        <taxon>Cicer</taxon>
    </lineage>
</organism>
<feature type="domain" description="Multiple C2" evidence="3">
    <location>
        <begin position="189"/>
        <end position="344"/>
    </location>
</feature>
<dbReference type="Pfam" id="PF08372">
    <property type="entry name" value="PRT_C"/>
    <property type="match status" value="1"/>
</dbReference>
<dbReference type="InterPro" id="IPR047259">
    <property type="entry name" value="QUIRKY-like"/>
</dbReference>
<dbReference type="OrthoDB" id="67700at2759"/>
<dbReference type="PANTHER" id="PTHR31425:SF43">
    <property type="entry name" value="MULTIPLE C2 DOMAIN AND TRANSMEMBRANE REGION PROTEIN 14"/>
    <property type="match status" value="1"/>
</dbReference>
<feature type="transmembrane region" description="Helical" evidence="2">
    <location>
        <begin position="172"/>
        <end position="202"/>
    </location>
</feature>
<dbReference type="PANTHER" id="PTHR31425">
    <property type="entry name" value="PHOSPHORIBOSYLANTHRANILATE TRANSFERASE ISOFORM 1"/>
    <property type="match status" value="1"/>
</dbReference>